<dbReference type="AlphaFoldDB" id="E1QHI4"/>
<dbReference type="eggNOG" id="ENOG502Z7WH">
    <property type="taxonomic scope" value="Bacteria"/>
</dbReference>
<dbReference type="Pfam" id="PF09709">
    <property type="entry name" value="Cas_Csd1"/>
    <property type="match status" value="1"/>
</dbReference>
<name>E1QHI4_DESB2</name>
<reference evidence="1 2" key="1">
    <citation type="journal article" date="2010" name="Stand. Genomic Sci.">
        <title>Complete genome sequence of Desulfarculus baarsii type strain (2st14).</title>
        <authorList>
            <person name="Sun H."/>
            <person name="Spring S."/>
            <person name="Lapidus A."/>
            <person name="Davenport K."/>
            <person name="Del Rio T.G."/>
            <person name="Tice H."/>
            <person name="Nolan M."/>
            <person name="Copeland A."/>
            <person name="Cheng J.F."/>
            <person name="Lucas S."/>
            <person name="Tapia R."/>
            <person name="Goodwin L."/>
            <person name="Pitluck S."/>
            <person name="Ivanova N."/>
            <person name="Pagani I."/>
            <person name="Mavromatis K."/>
            <person name="Ovchinnikova G."/>
            <person name="Pati A."/>
            <person name="Chen A."/>
            <person name="Palaniappan K."/>
            <person name="Hauser L."/>
            <person name="Chang Y.J."/>
            <person name="Jeffries C.D."/>
            <person name="Detter J.C."/>
            <person name="Han C."/>
            <person name="Rohde M."/>
            <person name="Brambilla E."/>
            <person name="Goker M."/>
            <person name="Woyke T."/>
            <person name="Bristow J."/>
            <person name="Eisen J.A."/>
            <person name="Markowitz V."/>
            <person name="Hugenholtz P."/>
            <person name="Kyrpides N.C."/>
            <person name="Klenk H.P."/>
            <person name="Land M."/>
        </authorList>
    </citation>
    <scope>NUCLEOTIDE SEQUENCE [LARGE SCALE GENOMIC DNA]</scope>
    <source>
        <strain evidence="2">ATCC 33931 / DSM 2075 / LMG 7858 / VKM B-1802 / 2st14</strain>
    </source>
</reference>
<accession>E1QHI4</accession>
<evidence type="ECO:0000313" key="1">
    <source>
        <dbReference type="EMBL" id="ADK85027.1"/>
    </source>
</evidence>
<protein>
    <submittedName>
        <fullName evidence="1">CRISPR-associated protein, Csd1 family</fullName>
    </submittedName>
</protein>
<dbReference type="InterPro" id="IPR010144">
    <property type="entry name" value="CRISPR-assoc_prot_Csd1-typ"/>
</dbReference>
<sequence length="598" mass="66187">MILQALRKYYERLTRDPRRDVPLPGFGLAKISFALVLSADGELVDVHDLREQKGKKLAPRPLQTPQAVKRTVGVAANFLWDNTGYVLGVDGKGKLERTAQTHQVFKALCRQLLAELDDAGARAVLVFLERWRPTPEPALPGDALWKDVCDQNLVFVLDGQRGYIHERPAIKEAWLAHCLKNPDALEGQCLVSGEMGPLARLHPAIKGVWGAQSSGANLVSFNLDAFASYGKSQSYNAPVGEAATFAYTTALNNLLAEGSKQRIQIGDASTVFWSEKASKLEDTLGSLFGASPEKADDDDHEAEDSSLTDNVGLFLKAARDGVPDDAPEARNPFYILGLSPNASRIAVRFWHASSVGQMERRLGEYLDDITIVRQYDNQPEYPPLWLLLRQTAVQGKAENIPAQLAGEVARAVFEGSALPSSLLAALIGRVRADGDMGYLRAALLKAYFCRRRRLDKSHANDSPIMEVKVSLDIENKTPAYLLGRLFAVLEKLQADAIPGVNSTIRDRYMSSASSAPQATFPQLLRLAQAHIKKSDWGWKYDERIKEILNDIDAFPKTLSMEQQGYFFLGYYHQVVDLFAKKSKESASQDQAGQRDEEE</sequence>
<proteinExistence type="predicted"/>
<dbReference type="OrthoDB" id="9778918at2"/>
<dbReference type="HOGENOM" id="CLU_031037_0_0_7"/>
<dbReference type="Proteomes" id="UP000009047">
    <property type="component" value="Chromosome"/>
</dbReference>
<dbReference type="KEGG" id="dbr:Deba_1659"/>
<keyword evidence="2" id="KW-1185">Reference proteome</keyword>
<dbReference type="NCBIfam" id="TIGR01863">
    <property type="entry name" value="cas_Csd1"/>
    <property type="match status" value="1"/>
</dbReference>
<dbReference type="STRING" id="644282.Deba_1659"/>
<gene>
    <name evidence="1" type="ordered locus">Deba_1659</name>
</gene>
<organism evidence="1 2">
    <name type="scientific">Desulfarculus baarsii (strain ATCC 33931 / DSM 2075 / LMG 7858 / VKM B-1802 / 2st14)</name>
    <dbReference type="NCBI Taxonomy" id="644282"/>
    <lineage>
        <taxon>Bacteria</taxon>
        <taxon>Pseudomonadati</taxon>
        <taxon>Thermodesulfobacteriota</taxon>
        <taxon>Desulfarculia</taxon>
        <taxon>Desulfarculales</taxon>
        <taxon>Desulfarculaceae</taxon>
        <taxon>Desulfarculus</taxon>
    </lineage>
</organism>
<dbReference type="CDD" id="cd09757">
    <property type="entry name" value="Cas8c_I-C"/>
    <property type="match status" value="1"/>
</dbReference>
<dbReference type="RefSeq" id="WP_013258480.1">
    <property type="nucleotide sequence ID" value="NC_014365.1"/>
</dbReference>
<dbReference type="EMBL" id="CP002085">
    <property type="protein sequence ID" value="ADK85027.1"/>
    <property type="molecule type" value="Genomic_DNA"/>
</dbReference>
<evidence type="ECO:0000313" key="2">
    <source>
        <dbReference type="Proteomes" id="UP000009047"/>
    </source>
</evidence>